<dbReference type="KEGG" id="pno:SNOG_09337"/>
<protein>
    <submittedName>
        <fullName evidence="2">Uncharacterized protein</fullName>
    </submittedName>
</protein>
<feature type="region of interest" description="Disordered" evidence="1">
    <location>
        <begin position="192"/>
        <end position="258"/>
    </location>
</feature>
<dbReference type="OrthoDB" id="4121058at2759"/>
<dbReference type="Proteomes" id="UP000663193">
    <property type="component" value="Chromosome 11"/>
</dbReference>
<evidence type="ECO:0000313" key="3">
    <source>
        <dbReference type="Proteomes" id="UP000663193"/>
    </source>
</evidence>
<dbReference type="VEuPathDB" id="FungiDB:JI435_093370"/>
<organism evidence="2 3">
    <name type="scientific">Phaeosphaeria nodorum (strain SN15 / ATCC MYA-4574 / FGSC 10173)</name>
    <name type="common">Glume blotch fungus</name>
    <name type="synonym">Parastagonospora nodorum</name>
    <dbReference type="NCBI Taxonomy" id="321614"/>
    <lineage>
        <taxon>Eukaryota</taxon>
        <taxon>Fungi</taxon>
        <taxon>Dikarya</taxon>
        <taxon>Ascomycota</taxon>
        <taxon>Pezizomycotina</taxon>
        <taxon>Dothideomycetes</taxon>
        <taxon>Pleosporomycetidae</taxon>
        <taxon>Pleosporales</taxon>
        <taxon>Pleosporineae</taxon>
        <taxon>Phaeosphaeriaceae</taxon>
        <taxon>Parastagonospora</taxon>
    </lineage>
</organism>
<evidence type="ECO:0000313" key="2">
    <source>
        <dbReference type="EMBL" id="QRD00804.1"/>
    </source>
</evidence>
<evidence type="ECO:0000256" key="1">
    <source>
        <dbReference type="SAM" id="MobiDB-lite"/>
    </source>
</evidence>
<accession>A0A7U2FAR2</accession>
<feature type="region of interest" description="Disordered" evidence="1">
    <location>
        <begin position="128"/>
        <end position="158"/>
    </location>
</feature>
<gene>
    <name evidence="2" type="ORF">JI435_093370</name>
</gene>
<proteinExistence type="predicted"/>
<dbReference type="EMBL" id="CP069033">
    <property type="protein sequence ID" value="QRD00804.1"/>
    <property type="molecule type" value="Genomic_DNA"/>
</dbReference>
<dbReference type="RefSeq" id="XP_001799632.1">
    <property type="nucleotide sequence ID" value="XM_001799580.1"/>
</dbReference>
<dbReference type="AlphaFoldDB" id="A0A7U2FAR2"/>
<keyword evidence="3" id="KW-1185">Reference proteome</keyword>
<sequence>MSTFAPPARRGDLLYSSVLYADAGNANHHPRASVAELAALLRPEAPSLYTKGRKPDTSSPAKDRPWHFYSAQLIHYGLPVTKDKNGAKVRLLNAMNQFKLEVPAWVLKVEGELKKEWEAENKKMKKTSGGVVAGAGGRSKAETAPTSSPGVNVTGKPKCPEVSDMYANSLVNLSLSSSMSLSEQLNLQRLQGTITPKKPSPSKRKRANSPPLSQAAKVKKEPWPIKRAKKEPVSKAAPRMKQDSSPASTPPRSRVKQEYGSYQLQQSPYNSSPHIKTDPYAQPGHARYVLLSGTYEVNCATASDMFGDYNLELTLAENPARNAWWATFRWGAWDVIIQMSPGPDQIGVGNQCTLGWRLRDLETGQFTFGKRCTGSMTFFDNQTFIGALFGVPGVGTVEFDGNRLAGRSLEDDLRHEWDAIAAEAYGR</sequence>
<reference evidence="3" key="1">
    <citation type="journal article" date="2021" name="BMC Genomics">
        <title>Chromosome-level genome assembly and manually-curated proteome of model necrotroph Parastagonospora nodorum Sn15 reveals a genome-wide trove of candidate effector homologs, and redundancy of virulence-related functions within an accessory chromosome.</title>
        <authorList>
            <person name="Bertazzoni S."/>
            <person name="Jones D.A.B."/>
            <person name="Phan H.T."/>
            <person name="Tan K.-C."/>
            <person name="Hane J.K."/>
        </authorList>
    </citation>
    <scope>NUCLEOTIDE SEQUENCE [LARGE SCALE GENOMIC DNA]</scope>
    <source>
        <strain evidence="3">SN15 / ATCC MYA-4574 / FGSC 10173)</strain>
    </source>
</reference>
<name>A0A7U2FAR2_PHANO</name>